<reference evidence="1 2" key="1">
    <citation type="submission" date="2019-03" db="EMBL/GenBank/DDBJ databases">
        <title>Jiella endophytica sp. nov., a novel endophytic bacterium isolated from root of Ficus microcarpa Linn. f.</title>
        <authorList>
            <person name="Tuo L."/>
        </authorList>
    </citation>
    <scope>NUCLEOTIDE SEQUENCE [LARGE SCALE GENOMIC DNA]</scope>
    <source>
        <strain evidence="1 2">CBS5Q-3</strain>
    </source>
</reference>
<proteinExistence type="predicted"/>
<comment type="caution">
    <text evidence="1">The sequence shown here is derived from an EMBL/GenBank/DDBJ whole genome shotgun (WGS) entry which is preliminary data.</text>
</comment>
<dbReference type="Proteomes" id="UP000298179">
    <property type="component" value="Unassembled WGS sequence"/>
</dbReference>
<dbReference type="Gene3D" id="3.40.50.300">
    <property type="entry name" value="P-loop containing nucleotide triphosphate hydrolases"/>
    <property type="match status" value="1"/>
</dbReference>
<organism evidence="1 2">
    <name type="scientific">Jiella endophytica</name>
    <dbReference type="NCBI Taxonomy" id="2558362"/>
    <lineage>
        <taxon>Bacteria</taxon>
        <taxon>Pseudomonadati</taxon>
        <taxon>Pseudomonadota</taxon>
        <taxon>Alphaproteobacteria</taxon>
        <taxon>Hyphomicrobiales</taxon>
        <taxon>Aurantimonadaceae</taxon>
        <taxon>Jiella</taxon>
    </lineage>
</organism>
<keyword evidence="2" id="KW-1185">Reference proteome</keyword>
<accession>A0A4Y8RPM3</accession>
<evidence type="ECO:0000313" key="1">
    <source>
        <dbReference type="EMBL" id="TFF24980.1"/>
    </source>
</evidence>
<sequence>MEELTERFGSLSVSLPQELRRALGHGVPYGEPAEAVLLHKGMMHGFPLSRLTELAEWEPVFQNAVFVLLVDRWQPAPRLGGLRSPLAWLGNQRALQPLKTYLGDIASGRFSGGRTVFIHIPKTAGTSIYEAARGHFHRSLLLGSHAELKSATEHLPAYDFVAGHFTYDVAKKAMPGANFATLLREPLSRLASAAGHARRVGSRSRAPGMNLLREKTLKEFIEMPYGRSALFMQNRFVAGISGPAPASRLAAALDRVAAGTVDGMPGFLARNRALLRIGPDEIARHNVTRDRNSLVPQEEIDEALAAHGDLIEEAGEIYRIVRSREIAAGSKRT</sequence>
<dbReference type="InterPro" id="IPR027417">
    <property type="entry name" value="P-loop_NTPase"/>
</dbReference>
<protein>
    <recommendedName>
        <fullName evidence="3">Sulfotransferase family protein</fullName>
    </recommendedName>
</protein>
<name>A0A4Y8RPM3_9HYPH</name>
<evidence type="ECO:0000313" key="2">
    <source>
        <dbReference type="Proteomes" id="UP000298179"/>
    </source>
</evidence>
<dbReference type="AlphaFoldDB" id="A0A4Y8RPM3"/>
<dbReference type="RefSeq" id="WP_134761150.1">
    <property type="nucleotide sequence ID" value="NZ_SOZD01000002.1"/>
</dbReference>
<dbReference type="EMBL" id="SOZD01000002">
    <property type="protein sequence ID" value="TFF24980.1"/>
    <property type="molecule type" value="Genomic_DNA"/>
</dbReference>
<dbReference type="OrthoDB" id="7251180at2"/>
<evidence type="ECO:0008006" key="3">
    <source>
        <dbReference type="Google" id="ProtNLM"/>
    </source>
</evidence>
<gene>
    <name evidence="1" type="ORF">E3C22_06240</name>
</gene>